<dbReference type="AlphaFoldDB" id="A0A9D2KSE0"/>
<reference evidence="1" key="2">
    <citation type="submission" date="2021-04" db="EMBL/GenBank/DDBJ databases">
        <authorList>
            <person name="Gilroy R."/>
        </authorList>
    </citation>
    <scope>NUCLEOTIDE SEQUENCE</scope>
    <source>
        <strain evidence="1">5032</strain>
    </source>
</reference>
<proteinExistence type="predicted"/>
<evidence type="ECO:0000313" key="2">
    <source>
        <dbReference type="Proteomes" id="UP000823821"/>
    </source>
</evidence>
<reference evidence="1" key="1">
    <citation type="journal article" date="2021" name="PeerJ">
        <title>Extensive microbial diversity within the chicken gut microbiome revealed by metagenomics and culture.</title>
        <authorList>
            <person name="Gilroy R."/>
            <person name="Ravi A."/>
            <person name="Getino M."/>
            <person name="Pursley I."/>
            <person name="Horton D.L."/>
            <person name="Alikhan N.F."/>
            <person name="Baker D."/>
            <person name="Gharbi K."/>
            <person name="Hall N."/>
            <person name="Watson M."/>
            <person name="Adriaenssens E.M."/>
            <person name="Foster-Nyarko E."/>
            <person name="Jarju S."/>
            <person name="Secka A."/>
            <person name="Antonio M."/>
            <person name="Oren A."/>
            <person name="Chaudhuri R.R."/>
            <person name="La Ragione R."/>
            <person name="Hildebrand F."/>
            <person name="Pallen M.J."/>
        </authorList>
    </citation>
    <scope>NUCLEOTIDE SEQUENCE</scope>
    <source>
        <strain evidence="1">5032</strain>
    </source>
</reference>
<dbReference type="EMBL" id="DWZD01000051">
    <property type="protein sequence ID" value="HJA79815.1"/>
    <property type="molecule type" value="Genomic_DNA"/>
</dbReference>
<organism evidence="1 2">
    <name type="scientific">Candidatus Desulfovibrio intestinavium</name>
    <dbReference type="NCBI Taxonomy" id="2838534"/>
    <lineage>
        <taxon>Bacteria</taxon>
        <taxon>Pseudomonadati</taxon>
        <taxon>Thermodesulfobacteriota</taxon>
        <taxon>Desulfovibrionia</taxon>
        <taxon>Desulfovibrionales</taxon>
        <taxon>Desulfovibrionaceae</taxon>
        <taxon>Desulfovibrio</taxon>
    </lineage>
</organism>
<sequence length="171" mass="18054">MLNVAAALSPEERQALAARVGPFLPADPVRRFLAARVPWPVRAAAAPQPPVHLPDLPVGSLPALRLAYTLSALPLAEARALARACALACCDLWLADFVPAERNLGLPAACLARLLPGLRPLGRGSVHGRRWLARGGLEGCLHEAGLQALSRRTLLAGAALLVHCRLMDRGA</sequence>
<dbReference type="Proteomes" id="UP000823821">
    <property type="component" value="Unassembled WGS sequence"/>
</dbReference>
<comment type="caution">
    <text evidence="1">The sequence shown here is derived from an EMBL/GenBank/DDBJ whole genome shotgun (WGS) entry which is preliminary data.</text>
</comment>
<evidence type="ECO:0000313" key="1">
    <source>
        <dbReference type="EMBL" id="HJA79815.1"/>
    </source>
</evidence>
<accession>A0A9D2KSE0</accession>
<name>A0A9D2KSE0_9BACT</name>
<protein>
    <submittedName>
        <fullName evidence="1">Uncharacterized protein</fullName>
    </submittedName>
</protein>
<gene>
    <name evidence="1" type="ORF">H9784_09680</name>
</gene>